<dbReference type="InterPro" id="IPR052178">
    <property type="entry name" value="Sec_Metab_Biosynth_SDR"/>
</dbReference>
<dbReference type="Pfam" id="PF00106">
    <property type="entry name" value="adh_short"/>
    <property type="match status" value="1"/>
</dbReference>
<dbReference type="Gene3D" id="3.40.50.720">
    <property type="entry name" value="NAD(P)-binding Rossmann-like Domain"/>
    <property type="match status" value="1"/>
</dbReference>
<keyword evidence="2" id="KW-0521">NADP</keyword>
<dbReference type="PRINTS" id="PR00080">
    <property type="entry name" value="SDRFAMILY"/>
</dbReference>
<dbReference type="AlphaFoldDB" id="A0A8H3D0G7"/>
<dbReference type="PANTHER" id="PTHR43618">
    <property type="entry name" value="7-ALPHA-HYDROXYSTEROID DEHYDROGENASE"/>
    <property type="match status" value="1"/>
</dbReference>
<accession>A0A8H3D0G7</accession>
<proteinExistence type="inferred from homology"/>
<organism evidence="5 6">
    <name type="scientific">Rhizoctonia solani</name>
    <dbReference type="NCBI Taxonomy" id="456999"/>
    <lineage>
        <taxon>Eukaryota</taxon>
        <taxon>Fungi</taxon>
        <taxon>Dikarya</taxon>
        <taxon>Basidiomycota</taxon>
        <taxon>Agaricomycotina</taxon>
        <taxon>Agaricomycetes</taxon>
        <taxon>Cantharellales</taxon>
        <taxon>Ceratobasidiaceae</taxon>
        <taxon>Rhizoctonia</taxon>
    </lineage>
</organism>
<dbReference type="InterPro" id="IPR036291">
    <property type="entry name" value="NAD(P)-bd_dom_sf"/>
</dbReference>
<sequence length="302" mass="31863">MNQLLTKTVYDVSGRIALVTGGGTGIGLMIARALAANGAKVYVSSRRNEVIESTADEHGTQTGGEIIPLELDVTDKASIKNAVQVIQKNDGKLDLLFNNAGRSGLKSPFFTDESTSENKDTHTLGSSMFDAEEFEGKSHWSSLYTTNASSIFFVTTAFLGLLHKASDERGAWSAGIINTSSISGQLKRSQNHFAYNSAKAATIHLTKMFSTELAIKGIPVRVNSIAPGMFPSEMTGHQGQDMSGEKASAIGKGITGVPMQRGGTETDIAGVALFLASPASYYITGQIVTVDGGYIATNPATV</sequence>
<evidence type="ECO:0000256" key="3">
    <source>
        <dbReference type="ARBA" id="ARBA00023002"/>
    </source>
</evidence>
<reference evidence="5" key="1">
    <citation type="submission" date="2021-01" db="EMBL/GenBank/DDBJ databases">
        <authorList>
            <person name="Kaushik A."/>
        </authorList>
    </citation>
    <scope>NUCLEOTIDE SEQUENCE</scope>
    <source>
        <strain evidence="5">Type strain: AG8-Rh-89/</strain>
    </source>
</reference>
<dbReference type="PANTHER" id="PTHR43618:SF4">
    <property type="entry name" value="SHORT CHAIN DEHYDROGENASE_REDUCTASE FAMILY (AFU_ORTHOLOGUE AFUA_7G04540)"/>
    <property type="match status" value="1"/>
</dbReference>
<comment type="caution">
    <text evidence="5">The sequence shown here is derived from an EMBL/GenBank/DDBJ whole genome shotgun (WGS) entry which is preliminary data.</text>
</comment>
<evidence type="ECO:0008006" key="7">
    <source>
        <dbReference type="Google" id="ProtNLM"/>
    </source>
</evidence>
<protein>
    <recommendedName>
        <fullName evidence="7">Rhamnolipids biosynthesis 3-oxoacyl-[acyl-carrier-protein] reductase</fullName>
    </recommendedName>
</protein>
<dbReference type="SUPFAM" id="SSF51735">
    <property type="entry name" value="NAD(P)-binding Rossmann-fold domains"/>
    <property type="match status" value="1"/>
</dbReference>
<dbReference type="GO" id="GO:0016491">
    <property type="term" value="F:oxidoreductase activity"/>
    <property type="evidence" value="ECO:0007669"/>
    <property type="project" value="UniProtKB-KW"/>
</dbReference>
<name>A0A8H3D0G7_9AGAM</name>
<dbReference type="PRINTS" id="PR00081">
    <property type="entry name" value="GDHRDH"/>
</dbReference>
<dbReference type="CDD" id="cd05233">
    <property type="entry name" value="SDR_c"/>
    <property type="match status" value="1"/>
</dbReference>
<dbReference type="FunFam" id="3.40.50.720:FF:000084">
    <property type="entry name" value="Short-chain dehydrogenase reductase"/>
    <property type="match status" value="1"/>
</dbReference>
<keyword evidence="3" id="KW-0560">Oxidoreductase</keyword>
<gene>
    <name evidence="5" type="ORF">RDB_LOCUS96082</name>
</gene>
<dbReference type="PROSITE" id="PS00061">
    <property type="entry name" value="ADH_SHORT"/>
    <property type="match status" value="1"/>
</dbReference>
<evidence type="ECO:0000256" key="4">
    <source>
        <dbReference type="RuleBase" id="RU000363"/>
    </source>
</evidence>
<evidence type="ECO:0000256" key="2">
    <source>
        <dbReference type="ARBA" id="ARBA00022857"/>
    </source>
</evidence>
<evidence type="ECO:0000256" key="1">
    <source>
        <dbReference type="ARBA" id="ARBA00006484"/>
    </source>
</evidence>
<comment type="similarity">
    <text evidence="1 4">Belongs to the short-chain dehydrogenases/reductases (SDR) family.</text>
</comment>
<dbReference type="EMBL" id="CAJMWZ010005199">
    <property type="protein sequence ID" value="CAE6502138.1"/>
    <property type="molecule type" value="Genomic_DNA"/>
</dbReference>
<evidence type="ECO:0000313" key="6">
    <source>
        <dbReference type="Proteomes" id="UP000663850"/>
    </source>
</evidence>
<dbReference type="InterPro" id="IPR020904">
    <property type="entry name" value="Sc_DH/Rdtase_CS"/>
</dbReference>
<dbReference type="InterPro" id="IPR002347">
    <property type="entry name" value="SDR_fam"/>
</dbReference>
<dbReference type="Proteomes" id="UP000663850">
    <property type="component" value="Unassembled WGS sequence"/>
</dbReference>
<evidence type="ECO:0000313" key="5">
    <source>
        <dbReference type="EMBL" id="CAE6502138.1"/>
    </source>
</evidence>